<accession>A0A0F9HZ08</accession>
<proteinExistence type="predicted"/>
<protein>
    <submittedName>
        <fullName evidence="1">Uncharacterized protein</fullName>
    </submittedName>
</protein>
<dbReference type="EMBL" id="LAZR01022866">
    <property type="protein sequence ID" value="KKL80387.1"/>
    <property type="molecule type" value="Genomic_DNA"/>
</dbReference>
<dbReference type="AlphaFoldDB" id="A0A0F9HZ08"/>
<name>A0A0F9HZ08_9ZZZZ</name>
<sequence>MLIKYQLLLVLAASMAMGNLAFADNGNGHLDKRSKSGDVMSFNSDADPMYYLGFSRAHPPTAEQSALIEAKDDNEFSNIGVDPTYCLLWNSVDQRCFQDEYFKCWDS</sequence>
<organism evidence="1">
    <name type="scientific">marine sediment metagenome</name>
    <dbReference type="NCBI Taxonomy" id="412755"/>
    <lineage>
        <taxon>unclassified sequences</taxon>
        <taxon>metagenomes</taxon>
        <taxon>ecological metagenomes</taxon>
    </lineage>
</organism>
<evidence type="ECO:0000313" key="1">
    <source>
        <dbReference type="EMBL" id="KKL80387.1"/>
    </source>
</evidence>
<gene>
    <name evidence="1" type="ORF">LCGC14_2005210</name>
</gene>
<comment type="caution">
    <text evidence="1">The sequence shown here is derived from an EMBL/GenBank/DDBJ whole genome shotgun (WGS) entry which is preliminary data.</text>
</comment>
<reference evidence="1" key="1">
    <citation type="journal article" date="2015" name="Nature">
        <title>Complex archaea that bridge the gap between prokaryotes and eukaryotes.</title>
        <authorList>
            <person name="Spang A."/>
            <person name="Saw J.H."/>
            <person name="Jorgensen S.L."/>
            <person name="Zaremba-Niedzwiedzka K."/>
            <person name="Martijn J."/>
            <person name="Lind A.E."/>
            <person name="van Eijk R."/>
            <person name="Schleper C."/>
            <person name="Guy L."/>
            <person name="Ettema T.J."/>
        </authorList>
    </citation>
    <scope>NUCLEOTIDE SEQUENCE</scope>
</reference>